<reference evidence="4" key="1">
    <citation type="journal article" date="2006" name="PLoS Biol.">
        <title>Macronuclear genome sequence of the ciliate Tetrahymena thermophila, a model eukaryote.</title>
        <authorList>
            <person name="Eisen J.A."/>
            <person name="Coyne R.S."/>
            <person name="Wu M."/>
            <person name="Wu D."/>
            <person name="Thiagarajan M."/>
            <person name="Wortman J.R."/>
            <person name="Badger J.H."/>
            <person name="Ren Q."/>
            <person name="Amedeo P."/>
            <person name="Jones K.M."/>
            <person name="Tallon L.J."/>
            <person name="Delcher A.L."/>
            <person name="Salzberg S.L."/>
            <person name="Silva J.C."/>
            <person name="Haas B.J."/>
            <person name="Majoros W.H."/>
            <person name="Farzad M."/>
            <person name="Carlton J.M."/>
            <person name="Smith R.K. Jr."/>
            <person name="Garg J."/>
            <person name="Pearlman R.E."/>
            <person name="Karrer K.M."/>
            <person name="Sun L."/>
            <person name="Manning G."/>
            <person name="Elde N.C."/>
            <person name="Turkewitz A.P."/>
            <person name="Asai D.J."/>
            <person name="Wilkes D.E."/>
            <person name="Wang Y."/>
            <person name="Cai H."/>
            <person name="Collins K."/>
            <person name="Stewart B.A."/>
            <person name="Lee S.R."/>
            <person name="Wilamowska K."/>
            <person name="Weinberg Z."/>
            <person name="Ruzzo W.L."/>
            <person name="Wloga D."/>
            <person name="Gaertig J."/>
            <person name="Frankel J."/>
            <person name="Tsao C.-C."/>
            <person name="Gorovsky M.A."/>
            <person name="Keeling P.J."/>
            <person name="Waller R.F."/>
            <person name="Patron N.J."/>
            <person name="Cherry J.M."/>
            <person name="Stover N.A."/>
            <person name="Krieger C.J."/>
            <person name="del Toro C."/>
            <person name="Ryder H.F."/>
            <person name="Williamson S.C."/>
            <person name="Barbeau R.A."/>
            <person name="Hamilton E.P."/>
            <person name="Orias E."/>
        </authorList>
    </citation>
    <scope>NUCLEOTIDE SEQUENCE [LARGE SCALE GENOMIC DNA]</scope>
    <source>
        <strain evidence="4">SB210</strain>
    </source>
</reference>
<dbReference type="PANTHER" id="PTHR43215">
    <property type="entry name" value="RADIAL SPOKE HEAD 1 HOMOLOG"/>
    <property type="match status" value="1"/>
</dbReference>
<evidence type="ECO:0000313" key="3">
    <source>
        <dbReference type="EMBL" id="EAS02453.3"/>
    </source>
</evidence>
<feature type="compositionally biased region" description="Polar residues" evidence="2">
    <location>
        <begin position="224"/>
        <end position="248"/>
    </location>
</feature>
<dbReference type="SMART" id="SM00698">
    <property type="entry name" value="MORN"/>
    <property type="match status" value="5"/>
</dbReference>
<feature type="region of interest" description="Disordered" evidence="2">
    <location>
        <begin position="302"/>
        <end position="324"/>
    </location>
</feature>
<dbReference type="Proteomes" id="UP000009168">
    <property type="component" value="Unassembled WGS sequence"/>
</dbReference>
<gene>
    <name evidence="3" type="ORF">TTHERM_00729130</name>
</gene>
<keyword evidence="1" id="KW-0677">Repeat</keyword>
<dbReference type="AlphaFoldDB" id="I7MH32"/>
<evidence type="ECO:0000256" key="1">
    <source>
        <dbReference type="ARBA" id="ARBA00022737"/>
    </source>
</evidence>
<sequence length="510" mass="59955">MFESVEEQLLEREMMKIIKQFQLNIDIEKNQEVKVQNGQKDKEINIKSQNKEVEKVNKAVGDEEIDWEQNYLDLMQECGYQLPDEEINTQLDNENEKKINLMIQKNDECHNRDFAQYKLQPINNESDDQESEEVQKSKQMMNDLHDEEEQIMTPEQQKEYFKSLRSKYLNVKQVDEQKQTEKSVDTTAYATNESDTTQISSQNVANNQKQQPLLEEKQLEQTQNDDQGQLKQNDSSQIQKQNENSQSIDKPRSLLPQDHVTLTREMYDEQKKQQKALKKAIQNAKDLGIVYNGVINFENFDETSSEEGEDQNKLQDQEQDEQLEDNNVIEEQDEDEYDENNDQTTQDEQVNVLTEIKREYIQTNKWNCKEYKIFYSNEDIYEGEIDDKTSLKDGWGVYLYANGEKYEGFFQDDIIHGYGRYQFLGGHKYEGDWSQGMKHGVGILEFASGDKYIGFFERDNFHGQGEYFYKNGDKFEGTFVHGKKNGTGKFLGANGRKIIGEWIDDQLQHF</sequence>
<protein>
    <submittedName>
        <fullName evidence="3">MORN motif protein</fullName>
    </submittedName>
</protein>
<name>I7MH32_TETTS</name>
<accession>I7MH32</accession>
<dbReference type="RefSeq" id="XP_001022698.3">
    <property type="nucleotide sequence ID" value="XM_001022698.3"/>
</dbReference>
<dbReference type="OrthoDB" id="270720at2759"/>
<dbReference type="InParanoid" id="I7MH32"/>
<keyword evidence="4" id="KW-1185">Reference proteome</keyword>
<proteinExistence type="predicted"/>
<dbReference type="Gene3D" id="2.20.110.10">
    <property type="entry name" value="Histone H3 K4-specific methyltransferase SET7/9 N-terminal domain"/>
    <property type="match status" value="2"/>
</dbReference>
<dbReference type="SUPFAM" id="SSF82185">
    <property type="entry name" value="Histone H3 K4-specific methyltransferase SET7/9 N-terminal domain"/>
    <property type="match status" value="1"/>
</dbReference>
<dbReference type="Pfam" id="PF02493">
    <property type="entry name" value="MORN"/>
    <property type="match status" value="4"/>
</dbReference>
<dbReference type="GeneID" id="7829411"/>
<dbReference type="EMBL" id="GG662537">
    <property type="protein sequence ID" value="EAS02453.3"/>
    <property type="molecule type" value="Genomic_DNA"/>
</dbReference>
<evidence type="ECO:0000313" key="4">
    <source>
        <dbReference type="Proteomes" id="UP000009168"/>
    </source>
</evidence>
<dbReference type="InterPro" id="IPR003409">
    <property type="entry name" value="MORN"/>
</dbReference>
<dbReference type="PANTHER" id="PTHR43215:SF14">
    <property type="entry name" value="RADIAL SPOKE HEAD 1 HOMOLOG"/>
    <property type="match status" value="1"/>
</dbReference>
<dbReference type="eggNOG" id="KOG0231">
    <property type="taxonomic scope" value="Eukaryota"/>
</dbReference>
<feature type="region of interest" description="Disordered" evidence="2">
    <location>
        <begin position="220"/>
        <end position="257"/>
    </location>
</feature>
<dbReference type="KEGG" id="tet:TTHERM_00729130"/>
<evidence type="ECO:0000256" key="2">
    <source>
        <dbReference type="SAM" id="MobiDB-lite"/>
    </source>
</evidence>
<organism evidence="3 4">
    <name type="scientific">Tetrahymena thermophila (strain SB210)</name>
    <dbReference type="NCBI Taxonomy" id="312017"/>
    <lineage>
        <taxon>Eukaryota</taxon>
        <taxon>Sar</taxon>
        <taxon>Alveolata</taxon>
        <taxon>Ciliophora</taxon>
        <taxon>Intramacronucleata</taxon>
        <taxon>Oligohymenophorea</taxon>
        <taxon>Hymenostomatida</taxon>
        <taxon>Tetrahymenina</taxon>
        <taxon>Tetrahymenidae</taxon>
        <taxon>Tetrahymena</taxon>
    </lineage>
</organism>